<accession>A0A0H5QQY0</accession>
<sequence length="100" mass="11278">MGCRDHSANQGERQRLNIRVDHDHAQVSRRQVAMGIFEDSVELHTVIGVVDDILSMCEVATASSDRMDDPTFCAHAAIIPGKRRAREWTWCFIIQSLANL</sequence>
<organism evidence="1">
    <name type="scientific">Spongospora subterranea</name>
    <dbReference type="NCBI Taxonomy" id="70186"/>
    <lineage>
        <taxon>Eukaryota</taxon>
        <taxon>Sar</taxon>
        <taxon>Rhizaria</taxon>
        <taxon>Endomyxa</taxon>
        <taxon>Phytomyxea</taxon>
        <taxon>Plasmodiophorida</taxon>
        <taxon>Plasmodiophoridae</taxon>
        <taxon>Spongospora</taxon>
    </lineage>
</organism>
<name>A0A0H5QQY0_9EUKA</name>
<proteinExistence type="predicted"/>
<dbReference type="AlphaFoldDB" id="A0A0H5QQY0"/>
<reference evidence="1" key="1">
    <citation type="submission" date="2015-04" db="EMBL/GenBank/DDBJ databases">
        <title>The genome sequence of the plant pathogenic Rhizarian Plasmodiophora brassicae reveals insights in its biotrophic life cycle and the origin of chitin synthesis.</title>
        <authorList>
            <person name="Schwelm A."/>
            <person name="Fogelqvist J."/>
            <person name="Knaust A."/>
            <person name="Julke S."/>
            <person name="Lilja T."/>
            <person name="Dhandapani V."/>
            <person name="Bonilla-Rosso G."/>
            <person name="Karlsson M."/>
            <person name="Shevchenko A."/>
            <person name="Choi S.R."/>
            <person name="Kim H.G."/>
            <person name="Park J.Y."/>
            <person name="Lim Y.P."/>
            <person name="Ludwig-Muller J."/>
            <person name="Dixelius C."/>
        </authorList>
    </citation>
    <scope>NUCLEOTIDE SEQUENCE</scope>
    <source>
        <tissue evidence="1">Potato root galls</tissue>
    </source>
</reference>
<dbReference type="EMBL" id="HACM01003981">
    <property type="protein sequence ID" value="CRZ04423.1"/>
    <property type="molecule type" value="Transcribed_RNA"/>
</dbReference>
<evidence type="ECO:0000313" key="1">
    <source>
        <dbReference type="EMBL" id="CRZ04423.1"/>
    </source>
</evidence>
<protein>
    <submittedName>
        <fullName evidence="1">Uncharacterized protein</fullName>
    </submittedName>
</protein>
<feature type="non-terminal residue" evidence="1">
    <location>
        <position position="100"/>
    </location>
</feature>